<proteinExistence type="predicted"/>
<evidence type="ECO:0008006" key="3">
    <source>
        <dbReference type="Google" id="ProtNLM"/>
    </source>
</evidence>
<protein>
    <recommendedName>
        <fullName evidence="3">DUF4390 domain-containing protein</fullName>
    </recommendedName>
</protein>
<dbReference type="AlphaFoldDB" id="C6BU13"/>
<dbReference type="OrthoDB" id="5470580at2"/>
<reference evidence="1 2" key="1">
    <citation type="submission" date="2009-06" db="EMBL/GenBank/DDBJ databases">
        <title>Complete sequence of Desulfovibrio salexigens DSM 2638.</title>
        <authorList>
            <consortium name="US DOE Joint Genome Institute"/>
            <person name="Lucas S."/>
            <person name="Copeland A."/>
            <person name="Lapidus A."/>
            <person name="Glavina del Rio T."/>
            <person name="Tice H."/>
            <person name="Bruce D."/>
            <person name="Goodwin L."/>
            <person name="Pitluck S."/>
            <person name="Munk A.C."/>
            <person name="Brettin T."/>
            <person name="Detter J.C."/>
            <person name="Han C."/>
            <person name="Tapia R."/>
            <person name="Larimer F."/>
            <person name="Land M."/>
            <person name="Hauser L."/>
            <person name="Kyrpides N."/>
            <person name="Anderson I."/>
            <person name="Wall J.D."/>
            <person name="Arkin A.P."/>
            <person name="Dehal P."/>
            <person name="Chivian D."/>
            <person name="Giles B."/>
            <person name="Hazen T.C."/>
        </authorList>
    </citation>
    <scope>NUCLEOTIDE SEQUENCE [LARGE SCALE GENOMIC DNA]</scope>
    <source>
        <strain evidence="2">ATCC 14822 / DSM 2638 / NCIMB 8403 / VKM B-1763</strain>
    </source>
</reference>
<dbReference type="RefSeq" id="WP_015853538.1">
    <property type="nucleotide sequence ID" value="NC_012881.1"/>
</dbReference>
<dbReference type="Proteomes" id="UP000002601">
    <property type="component" value="Chromosome"/>
</dbReference>
<dbReference type="KEGG" id="dsa:Desal_3676"/>
<dbReference type="HOGENOM" id="CLU_116639_0_0_7"/>
<dbReference type="EMBL" id="CP001649">
    <property type="protein sequence ID" value="ACS81722.1"/>
    <property type="molecule type" value="Genomic_DNA"/>
</dbReference>
<keyword evidence="2" id="KW-1185">Reference proteome</keyword>
<evidence type="ECO:0000313" key="1">
    <source>
        <dbReference type="EMBL" id="ACS81722.1"/>
    </source>
</evidence>
<dbReference type="InterPro" id="IPR025500">
    <property type="entry name" value="DUF4390"/>
</dbReference>
<dbReference type="Pfam" id="PF14334">
    <property type="entry name" value="DUF4390"/>
    <property type="match status" value="1"/>
</dbReference>
<accession>C6BU13</accession>
<dbReference type="STRING" id="526222.Desal_3676"/>
<dbReference type="eggNOG" id="ENOG50303IT">
    <property type="taxonomic scope" value="Bacteria"/>
</dbReference>
<name>C6BU13_MARSD</name>
<organism evidence="1 2">
    <name type="scientific">Maridesulfovibrio salexigens (strain ATCC 14822 / DSM 2638 / NCIMB 8403 / VKM B-1763)</name>
    <name type="common">Desulfovibrio salexigens</name>
    <dbReference type="NCBI Taxonomy" id="526222"/>
    <lineage>
        <taxon>Bacteria</taxon>
        <taxon>Pseudomonadati</taxon>
        <taxon>Thermodesulfobacteriota</taxon>
        <taxon>Desulfovibrionia</taxon>
        <taxon>Desulfovibrionales</taxon>
        <taxon>Desulfovibrionaceae</taxon>
        <taxon>Maridesulfovibrio</taxon>
    </lineage>
</organism>
<gene>
    <name evidence="1" type="ordered locus">Desal_3676</name>
</gene>
<sequence>MKAETSMIKTAQQTCTLSKDWRVMLLWLGMLTIFLPAGAQASSLQLKNMVLDNQAGSIMARFGIELVADAQVEDALLNGMKLKLECDASLFEHKNVWLDSKVASKTYSNKLYFDSLSNQFVLEKPGAKILKHKNLSILLREEWKNFILDLGPWSTLKRGERYNLRLKVRLDRTEVPAWLKSTLFFWSWDVIPAATYQLDFTY</sequence>
<evidence type="ECO:0000313" key="2">
    <source>
        <dbReference type="Proteomes" id="UP000002601"/>
    </source>
</evidence>